<dbReference type="InterPro" id="IPR019861">
    <property type="entry name" value="PorP/SprF_Bacteroidetes"/>
</dbReference>
<protein>
    <submittedName>
        <fullName evidence="2">Type IX secretion system membrane protein PorP/SprF</fullName>
    </submittedName>
</protein>
<organism evidence="2 3">
    <name type="scientific">Rurimicrobium arvi</name>
    <dbReference type="NCBI Taxonomy" id="2049916"/>
    <lineage>
        <taxon>Bacteria</taxon>
        <taxon>Pseudomonadati</taxon>
        <taxon>Bacteroidota</taxon>
        <taxon>Chitinophagia</taxon>
        <taxon>Chitinophagales</taxon>
        <taxon>Chitinophagaceae</taxon>
        <taxon>Rurimicrobium</taxon>
    </lineage>
</organism>
<dbReference type="PROSITE" id="PS51257">
    <property type="entry name" value="PROKAR_LIPOPROTEIN"/>
    <property type="match status" value="1"/>
</dbReference>
<feature type="signal peptide" evidence="1">
    <location>
        <begin position="1"/>
        <end position="21"/>
    </location>
</feature>
<dbReference type="NCBIfam" id="TIGR03519">
    <property type="entry name" value="T9SS_PorP_fam"/>
    <property type="match status" value="1"/>
</dbReference>
<dbReference type="Pfam" id="PF11751">
    <property type="entry name" value="PorP_SprF"/>
    <property type="match status" value="1"/>
</dbReference>
<reference evidence="3" key="1">
    <citation type="journal article" date="2019" name="Int. J. Syst. Evol. Microbiol.">
        <title>The Global Catalogue of Microorganisms (GCM) 10K type strain sequencing project: providing services to taxonomists for standard genome sequencing and annotation.</title>
        <authorList>
            <consortium name="The Broad Institute Genomics Platform"/>
            <consortium name="The Broad Institute Genome Sequencing Center for Infectious Disease"/>
            <person name="Wu L."/>
            <person name="Ma J."/>
        </authorList>
    </citation>
    <scope>NUCLEOTIDE SEQUENCE [LARGE SCALE GENOMIC DNA]</scope>
    <source>
        <strain evidence="3">JCM 31921</strain>
    </source>
</reference>
<keyword evidence="1" id="KW-0732">Signal</keyword>
<evidence type="ECO:0000256" key="1">
    <source>
        <dbReference type="SAM" id="SignalP"/>
    </source>
</evidence>
<accession>A0ABP8ML02</accession>
<evidence type="ECO:0000313" key="2">
    <source>
        <dbReference type="EMBL" id="GAA4451672.1"/>
    </source>
</evidence>
<feature type="chain" id="PRO_5045358074" evidence="1">
    <location>
        <begin position="22"/>
        <end position="347"/>
    </location>
</feature>
<proteinExistence type="predicted"/>
<comment type="caution">
    <text evidence="2">The sequence shown here is derived from an EMBL/GenBank/DDBJ whole genome shotgun (WGS) entry which is preliminary data.</text>
</comment>
<keyword evidence="3" id="KW-1185">Reference proteome</keyword>
<gene>
    <name evidence="2" type="ORF">GCM10023092_09430</name>
</gene>
<sequence length="347" mass="38874">MTMKSALTIVCALGACGVCYAQQKPHYTQYIQNQYIINPALSGIENYTDVNLSHRHQWTNFDGSPVTTYLTVQGAINKKDYRTTPTSYEVQDGENPVGREYWDQYTAAPAHHGVGFQFLKDNAGALSNVSAYATYAYHIGLSPKLNLSAGFGAGFTRYSLDVSKLDFMNTTVDPSVYNSDAINKTKFDMNAGVYLYSSKYFIGLSALQLTASRLIFSGSQITTLTGTTVPHLFLTGGYRVQLSDDFFMLPSLMFKYIQPLPMQAEANVKFQYRDALWAGVSYRHKDGIAGMIGMHCFNTMNISYSYDYTTSTLSTYNSGSHEIILGLIIGNKYNRTRMYSCTRKRLW</sequence>
<name>A0ABP8ML02_9BACT</name>
<dbReference type="Proteomes" id="UP001501410">
    <property type="component" value="Unassembled WGS sequence"/>
</dbReference>
<evidence type="ECO:0000313" key="3">
    <source>
        <dbReference type="Proteomes" id="UP001501410"/>
    </source>
</evidence>
<dbReference type="EMBL" id="BAABEZ010000013">
    <property type="protein sequence ID" value="GAA4451672.1"/>
    <property type="molecule type" value="Genomic_DNA"/>
</dbReference>